<keyword evidence="5" id="KW-0732">Signal</keyword>
<feature type="domain" description="Leucine-rich repeat-containing protein 37 N-terminal" evidence="7">
    <location>
        <begin position="609"/>
        <end position="658"/>
    </location>
</feature>
<keyword evidence="2" id="KW-0677">Repeat</keyword>
<dbReference type="InterPro" id="IPR003591">
    <property type="entry name" value="Leu-rich_rpt_typical-subtyp"/>
</dbReference>
<evidence type="ECO:0000256" key="3">
    <source>
        <dbReference type="SAM" id="MobiDB-lite"/>
    </source>
</evidence>
<dbReference type="InterPro" id="IPR029423">
    <property type="entry name" value="LRRC37AB_C"/>
</dbReference>
<evidence type="ECO:0000259" key="7">
    <source>
        <dbReference type="Pfam" id="PF15779"/>
    </source>
</evidence>
<sequence length="1199" mass="131565">MSGLYLWAPRLLFMWQLLWLLVHAAPAQFPKLSLDPVLTSISPEENGPSPNPQEIPAQEPEVPEVGEPYSIDEEASTQSAVSPKLLKSLFVNGVQEELPATPENSDSSIEQKNSALLQFPLASVEPPPFQQKGPAQHPKNSMYLKMTVSPLGSGRVRYPMLPYMITPQPPKNIKLLATAKEVTAYFAKFPEAVEPQSQEEIPPKLSETRKSSSSWPTSGADATALQLTIGPSEHPQETLQHQEPVKAQQLPWSDITGWPLNLELTIKPEAAVEGEHQTALKLSNPRLTLPHPEPVQAQQPPWSEITGQPLDLGLTIKPEAAGEGEHPTTLKLTTPPPEHLHLTLPHPQPVQAQQPPWSEITGQPLDLGLTIKPEAAGEGEHPTALKLTTTPPEHPAVTLPHPQPVQAQQPPWSEITGRPLDLGLTIKPEAAGEGEHPTALKLTIPPPEHPAVTLPHPQPVQAQQPPWSEITGRPLDLGLTIKPEAAGEGEHPTALKLTIPPPEHPAVTLPHPQPVQAQQPPWSEITGRPLDLELTIKPEAAGEGEHPTALKLTTTPPEHPAVTLPHPQPVQAQQPPWSEITGRPLDLGLTIKPEAAGEGEHPTALKLTIPPPEHPAVTLPHPQPVQAQQPPWSEITGRPLDLGLTIKPEAAGEGEHPTALKLTIPPPEHPAVTLPHPQPVQAQQPPWSEITGQPFTVVLTIKPEVAVEGEYPTALQQTTAPPEHPQVTLLHPETIATQYSAWTDMINPNVDEQFIRMQHPMSPETGPPTAEQKAVMNVCELCTCNNETLSCTGFGPKQKLHRVPVPQPNTHNGTFTTLNLKGNSISQFDKNIWKSYHETEKLILSDNNLKELHKESFEGLLFLKYLDLSGNNIKFIEESAFETLPFLEYLNLGGNLITEVNSGMFQAWHGMQFLHTLILHHNPLTTIEDPYLFKLPALQYLDLGTTQVSLTTVKNILTMSTKLEKLILPHHLACCLCQVKNTIETVSHTVRLHCDTECLTKTHCAEEEPHLTSEEGSLLKVLQDRKNTSAELMIEPERTSSDKNDDNLSAFLNLLMKLLSEQEEAKVSKVEWDVNQWENEKTEAPDEEEEEEALGRSNEVPMLGYVYRNKVLVATPVIAVAAGFTLIICLILICGRVAPKEDKEGKPRGFISSVLSKSSQDSKMKVNLRRESAGAGQSRAQAEFTAPRLFSRRAVSGAG</sequence>
<dbReference type="PANTHER" id="PTHR23045">
    <property type="entry name" value="LEUCINE-RICH REPEAT-CONTAINING PROTEIN 37A"/>
    <property type="match status" value="1"/>
</dbReference>
<evidence type="ECO:0000256" key="2">
    <source>
        <dbReference type="ARBA" id="ARBA00022737"/>
    </source>
</evidence>
<organism evidence="8 9">
    <name type="scientific">Phyllostomus discolor</name>
    <name type="common">pale spear-nosed bat</name>
    <dbReference type="NCBI Taxonomy" id="89673"/>
    <lineage>
        <taxon>Eukaryota</taxon>
        <taxon>Metazoa</taxon>
        <taxon>Chordata</taxon>
        <taxon>Craniata</taxon>
        <taxon>Vertebrata</taxon>
        <taxon>Euteleostomi</taxon>
        <taxon>Mammalia</taxon>
        <taxon>Eutheria</taxon>
        <taxon>Laurasiatheria</taxon>
        <taxon>Chiroptera</taxon>
        <taxon>Yangochiroptera</taxon>
        <taxon>Phyllostomidae</taxon>
        <taxon>Phyllostominae</taxon>
        <taxon>Phyllostomus</taxon>
    </lineage>
</organism>
<feature type="region of interest" description="Disordered" evidence="3">
    <location>
        <begin position="193"/>
        <end position="220"/>
    </location>
</feature>
<evidence type="ECO:0000256" key="4">
    <source>
        <dbReference type="SAM" id="Phobius"/>
    </source>
</evidence>
<keyword evidence="4" id="KW-0472">Membrane</keyword>
<keyword evidence="4" id="KW-1133">Transmembrane helix</keyword>
<evidence type="ECO:0000256" key="5">
    <source>
        <dbReference type="SAM" id="SignalP"/>
    </source>
</evidence>
<gene>
    <name evidence="8" type="ORF">HJG60_011866</name>
</gene>
<evidence type="ECO:0000259" key="6">
    <source>
        <dbReference type="Pfam" id="PF14914"/>
    </source>
</evidence>
<dbReference type="Gene3D" id="3.80.10.10">
    <property type="entry name" value="Ribonuclease Inhibitor"/>
    <property type="match status" value="2"/>
</dbReference>
<feature type="signal peptide" evidence="5">
    <location>
        <begin position="1"/>
        <end position="24"/>
    </location>
</feature>
<dbReference type="SUPFAM" id="SSF52058">
    <property type="entry name" value="L domain-like"/>
    <property type="match status" value="1"/>
</dbReference>
<dbReference type="Pfam" id="PF14914">
    <property type="entry name" value="LRRC37AB_C"/>
    <property type="match status" value="1"/>
</dbReference>
<feature type="domain" description="Leucine-rich repeat-containing protein 37 N-terminal" evidence="7">
    <location>
        <begin position="388"/>
        <end position="438"/>
    </location>
</feature>
<reference evidence="8 9" key="1">
    <citation type="journal article" date="2020" name="Nature">
        <title>Six reference-quality genomes reveal evolution of bat adaptations.</title>
        <authorList>
            <person name="Jebb D."/>
            <person name="Huang Z."/>
            <person name="Pippel M."/>
            <person name="Hughes G.M."/>
            <person name="Lavrichenko K."/>
            <person name="Devanna P."/>
            <person name="Winkler S."/>
            <person name="Jermiin L.S."/>
            <person name="Skirmuntt E.C."/>
            <person name="Katzourakis A."/>
            <person name="Burkitt-Gray L."/>
            <person name="Ray D.A."/>
            <person name="Sullivan K.A.M."/>
            <person name="Roscito J.G."/>
            <person name="Kirilenko B.M."/>
            <person name="Davalos L.M."/>
            <person name="Corthals A.P."/>
            <person name="Power M.L."/>
            <person name="Jones G."/>
            <person name="Ransome R.D."/>
            <person name="Dechmann D.K.N."/>
            <person name="Locatelli A.G."/>
            <person name="Puechmaille S.J."/>
            <person name="Fedrigo O."/>
            <person name="Jarvis E.D."/>
            <person name="Hiller M."/>
            <person name="Vernes S.C."/>
            <person name="Myers E.W."/>
            <person name="Teeling E.C."/>
        </authorList>
    </citation>
    <scope>NUCLEOTIDE SEQUENCE [LARGE SCALE GENOMIC DNA]</scope>
    <source>
        <strain evidence="8">Bat1K_MPI-CBG_1</strain>
    </source>
</reference>
<evidence type="ECO:0000313" key="8">
    <source>
        <dbReference type="EMBL" id="KAF6094768.1"/>
    </source>
</evidence>
<feature type="domain" description="Leucine-rich repeat-containing protein 37 N-terminal" evidence="7">
    <location>
        <begin position="231"/>
        <end position="278"/>
    </location>
</feature>
<feature type="domain" description="Leucine-rich repeat-containing protein 37 N-terminal" evidence="7">
    <location>
        <begin position="664"/>
        <end position="713"/>
    </location>
</feature>
<feature type="domain" description="Leucine-rich repeat-containing protein 37 N-terminal" evidence="7">
    <location>
        <begin position="444"/>
        <end position="493"/>
    </location>
</feature>
<dbReference type="InterPro" id="IPR032754">
    <property type="entry name" value="LRRC37_N"/>
</dbReference>
<accession>A0A833ZL98</accession>
<keyword evidence="1" id="KW-0433">Leucine-rich repeat</keyword>
<name>A0A833ZL98_9CHIR</name>
<feature type="compositionally biased region" description="Basic and acidic residues" evidence="3">
    <location>
        <begin position="1160"/>
        <end position="1172"/>
    </location>
</feature>
<dbReference type="SMART" id="SM00369">
    <property type="entry name" value="LRR_TYP"/>
    <property type="match status" value="4"/>
</dbReference>
<feature type="region of interest" description="Disordered" evidence="3">
    <location>
        <begin position="40"/>
        <end position="68"/>
    </location>
</feature>
<dbReference type="EMBL" id="JABVXQ010000008">
    <property type="protein sequence ID" value="KAF6094768.1"/>
    <property type="molecule type" value="Genomic_DNA"/>
</dbReference>
<evidence type="ECO:0000313" key="9">
    <source>
        <dbReference type="Proteomes" id="UP000664940"/>
    </source>
</evidence>
<feature type="chain" id="PRO_5032486032" evidence="5">
    <location>
        <begin position="25"/>
        <end position="1199"/>
    </location>
</feature>
<keyword evidence="4" id="KW-0812">Transmembrane</keyword>
<dbReference type="InterPro" id="IPR015753">
    <property type="entry name" value="LRRC37"/>
</dbReference>
<dbReference type="Pfam" id="PF15779">
    <property type="entry name" value="LRRC37"/>
    <property type="match status" value="9"/>
</dbReference>
<feature type="domain" description="Leucine-rich repeat-containing protein 37 N-terminal" evidence="7">
    <location>
        <begin position="333"/>
        <end position="383"/>
    </location>
</feature>
<feature type="region of interest" description="Disordered" evidence="3">
    <location>
        <begin position="1141"/>
        <end position="1182"/>
    </location>
</feature>
<feature type="domain" description="Leucine-rich repeat-containing protein 37 N-terminal" evidence="7">
    <location>
        <begin position="499"/>
        <end position="548"/>
    </location>
</feature>
<dbReference type="InterPro" id="IPR032675">
    <property type="entry name" value="LRR_dom_sf"/>
</dbReference>
<protein>
    <submittedName>
        <fullName evidence="8">Uncharacterized protein</fullName>
    </submittedName>
</protein>
<feature type="domain" description="Leucine-rich repeat-containing protein 37 N-terminal" evidence="7">
    <location>
        <begin position="286"/>
        <end position="328"/>
    </location>
</feature>
<proteinExistence type="predicted"/>
<dbReference type="PANTHER" id="PTHR23045:SF9">
    <property type="entry name" value="LEUCINE RICH REPEAT CONTAINING 37A-RELATED"/>
    <property type="match status" value="1"/>
</dbReference>
<feature type="domain" description="Leucine-rich repeat-containing protein 37 N-terminal" evidence="7">
    <location>
        <begin position="553"/>
        <end position="603"/>
    </location>
</feature>
<evidence type="ECO:0000256" key="1">
    <source>
        <dbReference type="ARBA" id="ARBA00022614"/>
    </source>
</evidence>
<dbReference type="AlphaFoldDB" id="A0A833ZL98"/>
<dbReference type="PROSITE" id="PS51450">
    <property type="entry name" value="LRR"/>
    <property type="match status" value="1"/>
</dbReference>
<dbReference type="Proteomes" id="UP000664940">
    <property type="component" value="Unassembled WGS sequence"/>
</dbReference>
<feature type="domain" description="LRRC37A/B like protein 1 C-terminal" evidence="6">
    <location>
        <begin position="1053"/>
        <end position="1136"/>
    </location>
</feature>
<dbReference type="Pfam" id="PF13855">
    <property type="entry name" value="LRR_8"/>
    <property type="match status" value="1"/>
</dbReference>
<dbReference type="InterPro" id="IPR001611">
    <property type="entry name" value="Leu-rich_rpt"/>
</dbReference>
<comment type="caution">
    <text evidence="8">The sequence shown here is derived from an EMBL/GenBank/DDBJ whole genome shotgun (WGS) entry which is preliminary data.</text>
</comment>
<feature type="transmembrane region" description="Helical" evidence="4">
    <location>
        <begin position="1117"/>
        <end position="1138"/>
    </location>
</feature>